<evidence type="ECO:0000256" key="1">
    <source>
        <dbReference type="SAM" id="MobiDB-lite"/>
    </source>
</evidence>
<proteinExistence type="predicted"/>
<dbReference type="AlphaFoldDB" id="A0AAV9CU41"/>
<evidence type="ECO:0000313" key="3">
    <source>
        <dbReference type="Proteomes" id="UP001180020"/>
    </source>
</evidence>
<gene>
    <name evidence="2" type="ORF">QJS10_CPB17g02187</name>
</gene>
<sequence>MPLYPPIFKRDERMRVEIRGQSVALRNKHNESRSQPSKSSTSSIRGSSSMILIGGNSYTNGQNQTQTIQNGLTRVK</sequence>
<keyword evidence="3" id="KW-1185">Reference proteome</keyword>
<evidence type="ECO:0000313" key="2">
    <source>
        <dbReference type="EMBL" id="KAK1291593.1"/>
    </source>
</evidence>
<name>A0AAV9CU41_ACOCL</name>
<dbReference type="EMBL" id="JAUJYO010000017">
    <property type="protein sequence ID" value="KAK1291593.1"/>
    <property type="molecule type" value="Genomic_DNA"/>
</dbReference>
<organism evidence="2 3">
    <name type="scientific">Acorus calamus</name>
    <name type="common">Sweet flag</name>
    <dbReference type="NCBI Taxonomy" id="4465"/>
    <lineage>
        <taxon>Eukaryota</taxon>
        <taxon>Viridiplantae</taxon>
        <taxon>Streptophyta</taxon>
        <taxon>Embryophyta</taxon>
        <taxon>Tracheophyta</taxon>
        <taxon>Spermatophyta</taxon>
        <taxon>Magnoliopsida</taxon>
        <taxon>Liliopsida</taxon>
        <taxon>Acoraceae</taxon>
        <taxon>Acorus</taxon>
    </lineage>
</organism>
<accession>A0AAV9CU41</accession>
<comment type="caution">
    <text evidence="2">The sequence shown here is derived from an EMBL/GenBank/DDBJ whole genome shotgun (WGS) entry which is preliminary data.</text>
</comment>
<feature type="region of interest" description="Disordered" evidence="1">
    <location>
        <begin position="22"/>
        <end position="76"/>
    </location>
</feature>
<reference evidence="2" key="2">
    <citation type="submission" date="2023-06" db="EMBL/GenBank/DDBJ databases">
        <authorList>
            <person name="Ma L."/>
            <person name="Liu K.-W."/>
            <person name="Li Z."/>
            <person name="Hsiao Y.-Y."/>
            <person name="Qi Y."/>
            <person name="Fu T."/>
            <person name="Tang G."/>
            <person name="Zhang D."/>
            <person name="Sun W.-H."/>
            <person name="Liu D.-K."/>
            <person name="Li Y."/>
            <person name="Chen G.-Z."/>
            <person name="Liu X.-D."/>
            <person name="Liao X.-Y."/>
            <person name="Jiang Y.-T."/>
            <person name="Yu X."/>
            <person name="Hao Y."/>
            <person name="Huang J."/>
            <person name="Zhao X.-W."/>
            <person name="Ke S."/>
            <person name="Chen Y.-Y."/>
            <person name="Wu W.-L."/>
            <person name="Hsu J.-L."/>
            <person name="Lin Y.-F."/>
            <person name="Huang M.-D."/>
            <person name="Li C.-Y."/>
            <person name="Huang L."/>
            <person name="Wang Z.-W."/>
            <person name="Zhao X."/>
            <person name="Zhong W.-Y."/>
            <person name="Peng D.-H."/>
            <person name="Ahmad S."/>
            <person name="Lan S."/>
            <person name="Zhang J.-S."/>
            <person name="Tsai W.-C."/>
            <person name="Van De Peer Y."/>
            <person name="Liu Z.-J."/>
        </authorList>
    </citation>
    <scope>NUCLEOTIDE SEQUENCE</scope>
    <source>
        <strain evidence="2">CP</strain>
        <tissue evidence="2">Leaves</tissue>
    </source>
</reference>
<feature type="compositionally biased region" description="Low complexity" evidence="1">
    <location>
        <begin position="33"/>
        <end position="76"/>
    </location>
</feature>
<dbReference type="Proteomes" id="UP001180020">
    <property type="component" value="Unassembled WGS sequence"/>
</dbReference>
<protein>
    <submittedName>
        <fullName evidence="2">Uncharacterized protein</fullName>
    </submittedName>
</protein>
<reference evidence="2" key="1">
    <citation type="journal article" date="2023" name="Nat. Commun.">
        <title>Diploid and tetraploid genomes of Acorus and the evolution of monocots.</title>
        <authorList>
            <person name="Ma L."/>
            <person name="Liu K.W."/>
            <person name="Li Z."/>
            <person name="Hsiao Y.Y."/>
            <person name="Qi Y."/>
            <person name="Fu T."/>
            <person name="Tang G.D."/>
            <person name="Zhang D."/>
            <person name="Sun W.H."/>
            <person name="Liu D.K."/>
            <person name="Li Y."/>
            <person name="Chen G.Z."/>
            <person name="Liu X.D."/>
            <person name="Liao X.Y."/>
            <person name="Jiang Y.T."/>
            <person name="Yu X."/>
            <person name="Hao Y."/>
            <person name="Huang J."/>
            <person name="Zhao X.W."/>
            <person name="Ke S."/>
            <person name="Chen Y.Y."/>
            <person name="Wu W.L."/>
            <person name="Hsu J.L."/>
            <person name="Lin Y.F."/>
            <person name="Huang M.D."/>
            <person name="Li C.Y."/>
            <person name="Huang L."/>
            <person name="Wang Z.W."/>
            <person name="Zhao X."/>
            <person name="Zhong W.Y."/>
            <person name="Peng D.H."/>
            <person name="Ahmad S."/>
            <person name="Lan S."/>
            <person name="Zhang J.S."/>
            <person name="Tsai W.C."/>
            <person name="Van de Peer Y."/>
            <person name="Liu Z.J."/>
        </authorList>
    </citation>
    <scope>NUCLEOTIDE SEQUENCE</scope>
    <source>
        <strain evidence="2">CP</strain>
    </source>
</reference>